<reference evidence="3" key="1">
    <citation type="journal article" date="2014" name="Proc. Natl. Acad. Sci. U.S.A.">
        <title>Extensive sampling of basidiomycete genomes demonstrates inadequacy of the white-rot/brown-rot paradigm for wood decay fungi.</title>
        <authorList>
            <person name="Riley R."/>
            <person name="Salamov A.A."/>
            <person name="Brown D.W."/>
            <person name="Nagy L.G."/>
            <person name="Floudas D."/>
            <person name="Held B.W."/>
            <person name="Levasseur A."/>
            <person name="Lombard V."/>
            <person name="Morin E."/>
            <person name="Otillar R."/>
            <person name="Lindquist E.A."/>
            <person name="Sun H."/>
            <person name="LaButti K.M."/>
            <person name="Schmutz J."/>
            <person name="Jabbour D."/>
            <person name="Luo H."/>
            <person name="Baker S.E."/>
            <person name="Pisabarro A.G."/>
            <person name="Walton J.D."/>
            <person name="Blanchette R.A."/>
            <person name="Henrissat B."/>
            <person name="Martin F."/>
            <person name="Cullen D."/>
            <person name="Hibbett D.S."/>
            <person name="Grigoriev I.V."/>
        </authorList>
    </citation>
    <scope>NUCLEOTIDE SEQUENCE [LARGE SCALE GENOMIC DNA]</scope>
    <source>
        <strain evidence="3">MUCL 33604</strain>
    </source>
</reference>
<evidence type="ECO:0000256" key="1">
    <source>
        <dbReference type="SAM" id="Phobius"/>
    </source>
</evidence>
<keyword evidence="1" id="KW-0812">Transmembrane</keyword>
<dbReference type="GO" id="GO:0016702">
    <property type="term" value="F:oxidoreductase activity, acting on single donors with incorporation of molecular oxygen, incorporation of two atoms of oxygen"/>
    <property type="evidence" value="ECO:0007669"/>
    <property type="project" value="InterPro"/>
</dbReference>
<dbReference type="OrthoDB" id="121380at2759"/>
<dbReference type="GO" id="GO:0005506">
    <property type="term" value="F:iron ion binding"/>
    <property type="evidence" value="ECO:0007669"/>
    <property type="project" value="InterPro"/>
</dbReference>
<dbReference type="Proteomes" id="UP000027265">
    <property type="component" value="Unassembled WGS sequence"/>
</dbReference>
<organism evidence="2 3">
    <name type="scientific">Jaapia argillacea MUCL 33604</name>
    <dbReference type="NCBI Taxonomy" id="933084"/>
    <lineage>
        <taxon>Eukaryota</taxon>
        <taxon>Fungi</taxon>
        <taxon>Dikarya</taxon>
        <taxon>Basidiomycota</taxon>
        <taxon>Agaricomycotina</taxon>
        <taxon>Agaricomycetes</taxon>
        <taxon>Agaricomycetidae</taxon>
        <taxon>Jaapiales</taxon>
        <taxon>Jaapiaceae</taxon>
        <taxon>Jaapia</taxon>
    </lineage>
</organism>
<proteinExistence type="predicted"/>
<evidence type="ECO:0000313" key="2">
    <source>
        <dbReference type="EMBL" id="KDQ58527.1"/>
    </source>
</evidence>
<accession>A0A067Q4W7</accession>
<feature type="transmembrane region" description="Helical" evidence="1">
    <location>
        <begin position="20"/>
        <end position="39"/>
    </location>
</feature>
<gene>
    <name evidence="2" type="ORF">JAAARDRAFT_57449</name>
</gene>
<protein>
    <submittedName>
        <fullName evidence="2">Uncharacterized protein</fullName>
    </submittedName>
</protein>
<dbReference type="AlphaFoldDB" id="A0A067Q4W7"/>
<keyword evidence="1" id="KW-0472">Membrane</keyword>
<dbReference type="SUPFAM" id="SSF49482">
    <property type="entry name" value="Aromatic compound dioxygenase"/>
    <property type="match status" value="1"/>
</dbReference>
<dbReference type="Gene3D" id="2.60.130.10">
    <property type="entry name" value="Aromatic compound dioxygenase"/>
    <property type="match status" value="1"/>
</dbReference>
<evidence type="ECO:0000313" key="3">
    <source>
        <dbReference type="Proteomes" id="UP000027265"/>
    </source>
</evidence>
<dbReference type="InterPro" id="IPR015889">
    <property type="entry name" value="Intradiol_dOase_core"/>
</dbReference>
<keyword evidence="1" id="KW-1133">Transmembrane helix</keyword>
<keyword evidence="3" id="KW-1185">Reference proteome</keyword>
<dbReference type="InParanoid" id="A0A067Q4W7"/>
<name>A0A067Q4W7_9AGAM</name>
<dbReference type="HOGENOM" id="CLU_2146241_0_0_1"/>
<dbReference type="EMBL" id="KL197717">
    <property type="protein sequence ID" value="KDQ58527.1"/>
    <property type="molecule type" value="Genomic_DNA"/>
</dbReference>
<sequence>MAKELAPEIKVPLLTRLLSIVYLLWVHFVSENIFVWSWIQGKRNIQADIVGPAYVLGAPNRQLEEGKAILATTAELKASIPCIVDIQVLDSDRKPIPHLSVDWWQARPVFLS</sequence>